<dbReference type="PANTHER" id="PTHR11783">
    <property type="entry name" value="SULFOTRANSFERASE SULT"/>
    <property type="match status" value="1"/>
</dbReference>
<dbReference type="GO" id="GO:0008146">
    <property type="term" value="F:sulfotransferase activity"/>
    <property type="evidence" value="ECO:0007669"/>
    <property type="project" value="InterPro"/>
</dbReference>
<protein>
    <recommendedName>
        <fullName evidence="3">Sulfotransferase domain-containing protein</fullName>
    </recommendedName>
</protein>
<keyword evidence="5" id="KW-1185">Reference proteome</keyword>
<comment type="caution">
    <text evidence="4">The sequence shown here is derived from an EMBL/GenBank/DDBJ whole genome shotgun (WGS) entry which is preliminary data.</text>
</comment>
<dbReference type="Gene3D" id="3.40.50.300">
    <property type="entry name" value="P-loop containing nucleotide triphosphate hydrolases"/>
    <property type="match status" value="1"/>
</dbReference>
<dbReference type="InterPro" id="IPR027417">
    <property type="entry name" value="P-loop_NTPase"/>
</dbReference>
<feature type="domain" description="Sulfotransferase" evidence="3">
    <location>
        <begin position="31"/>
        <end position="196"/>
    </location>
</feature>
<dbReference type="AlphaFoldDB" id="A0A330GXI9"/>
<dbReference type="SUPFAM" id="SSF52540">
    <property type="entry name" value="P-loop containing nucleoside triphosphate hydrolases"/>
    <property type="match status" value="1"/>
</dbReference>
<organism evidence="4 5">
    <name type="scientific">Mesorhizobium atlanticum</name>
    <dbReference type="NCBI Taxonomy" id="2233532"/>
    <lineage>
        <taxon>Bacteria</taxon>
        <taxon>Pseudomonadati</taxon>
        <taxon>Pseudomonadota</taxon>
        <taxon>Alphaproteobacteria</taxon>
        <taxon>Hyphomicrobiales</taxon>
        <taxon>Phyllobacteriaceae</taxon>
        <taxon>Mesorhizobium</taxon>
    </lineage>
</organism>
<evidence type="ECO:0000259" key="3">
    <source>
        <dbReference type="Pfam" id="PF00685"/>
    </source>
</evidence>
<name>A0A330GXI9_9HYPH</name>
<comment type="similarity">
    <text evidence="1">Belongs to the sulfotransferase 1 family.</text>
</comment>
<accession>A0A330GXI9</accession>
<dbReference type="Pfam" id="PF00685">
    <property type="entry name" value="Sulfotransfer_1"/>
    <property type="match status" value="1"/>
</dbReference>
<sequence length="201" mass="23081">MLDELGVPLRFSHGGSAFHSRNFRPPRYFLGKKRALFLHRDPIDTTISGYFQVTKREAWRNLFNGSVSEFIRDDKLGIVRTLRFNSMWLDAASNNEAVLVTTYESLHSDPMSELRKIANWFGVSVSNEQLEKAVVAGRFDTMKAQEATGGYEESYHHRLRPANPDDPDSFKVRKGVVGGYREYLTEDDIAFCKERILQNRA</sequence>
<evidence type="ECO:0000256" key="2">
    <source>
        <dbReference type="ARBA" id="ARBA00022679"/>
    </source>
</evidence>
<dbReference type="EMBL" id="QMBQ01000003">
    <property type="protein sequence ID" value="RAZ77260.1"/>
    <property type="molecule type" value="Genomic_DNA"/>
</dbReference>
<keyword evidence="2" id="KW-0808">Transferase</keyword>
<dbReference type="Proteomes" id="UP000251956">
    <property type="component" value="Unassembled WGS sequence"/>
</dbReference>
<proteinExistence type="inferred from homology"/>
<evidence type="ECO:0000313" key="4">
    <source>
        <dbReference type="EMBL" id="RAZ77260.1"/>
    </source>
</evidence>
<reference evidence="4 5" key="1">
    <citation type="submission" date="2018-07" db="EMBL/GenBank/DDBJ databases">
        <title>Diversity of Mesorhizobium strains in Brazil.</title>
        <authorList>
            <person name="Helene L.C.F."/>
            <person name="Dall'Agnol R."/>
            <person name="Delamuta J.R.M."/>
            <person name="Hungria M."/>
        </authorList>
    </citation>
    <scope>NUCLEOTIDE SEQUENCE [LARGE SCALE GENOMIC DNA]</scope>
    <source>
        <strain evidence="4 5">CNPSo 3140</strain>
    </source>
</reference>
<evidence type="ECO:0000256" key="1">
    <source>
        <dbReference type="ARBA" id="ARBA00005771"/>
    </source>
</evidence>
<gene>
    <name evidence="4" type="ORF">DPM35_12310</name>
</gene>
<evidence type="ECO:0000313" key="5">
    <source>
        <dbReference type="Proteomes" id="UP000251956"/>
    </source>
</evidence>
<dbReference type="InterPro" id="IPR000863">
    <property type="entry name" value="Sulfotransferase_dom"/>
</dbReference>